<sequence>MPAGPGRQGPLAKGTQLAVRKVTWQKVGGVTEPGRYMFTFGWLTVAAEDLVIWQQFPDASFTLVKMATTDDVDEFHLGAFELSENPPPGGES</sequence>
<keyword evidence="2" id="KW-1185">Reference proteome</keyword>
<dbReference type="EMBL" id="CP076136">
    <property type="protein sequence ID" value="QWG25970.1"/>
    <property type="molecule type" value="Genomic_DNA"/>
</dbReference>
<reference evidence="1 2" key="1">
    <citation type="submission" date="2021-06" db="EMBL/GenBank/DDBJ databases">
        <title>Bradyrhizobium sp. S2-11-4 Genome sequencing.</title>
        <authorList>
            <person name="Jin L."/>
        </authorList>
    </citation>
    <scope>NUCLEOTIDE SEQUENCE [LARGE SCALE GENOMIC DNA]</scope>
    <source>
        <strain evidence="1 2">S2-11-4</strain>
    </source>
</reference>
<protein>
    <submittedName>
        <fullName evidence="1">Uncharacterized protein</fullName>
    </submittedName>
</protein>
<proteinExistence type="predicted"/>
<accession>A0A975P3H8</accession>
<gene>
    <name evidence="1" type="ORF">KMZ93_13485</name>
</gene>
<evidence type="ECO:0000313" key="2">
    <source>
        <dbReference type="Proteomes" id="UP000676951"/>
    </source>
</evidence>
<name>A0A975P3H8_9BRAD</name>
<organism evidence="1 2">
    <name type="scientific">Bradyrhizobium sediminis</name>
    <dbReference type="NCBI Taxonomy" id="2840469"/>
    <lineage>
        <taxon>Bacteria</taxon>
        <taxon>Pseudomonadati</taxon>
        <taxon>Pseudomonadota</taxon>
        <taxon>Alphaproteobacteria</taxon>
        <taxon>Hyphomicrobiales</taxon>
        <taxon>Nitrobacteraceae</taxon>
        <taxon>Bradyrhizobium</taxon>
    </lineage>
</organism>
<dbReference type="Proteomes" id="UP000676951">
    <property type="component" value="Chromosome"/>
</dbReference>
<evidence type="ECO:0000313" key="1">
    <source>
        <dbReference type="EMBL" id="QWG25970.1"/>
    </source>
</evidence>
<dbReference type="AlphaFoldDB" id="A0A975P3H8"/>